<dbReference type="NCBIfam" id="TIGR03097">
    <property type="entry name" value="PEP_O_lig_1"/>
    <property type="match status" value="1"/>
</dbReference>
<feature type="transmembrane region" description="Helical" evidence="6">
    <location>
        <begin position="212"/>
        <end position="245"/>
    </location>
</feature>
<protein>
    <submittedName>
        <fullName evidence="9">Probable O-glycosylation ligase, exosortase A-associated</fullName>
    </submittedName>
</protein>
<accession>A0A1I4P7H6</accession>
<keyword evidence="9" id="KW-0436">Ligase</keyword>
<feature type="transmembrane region" description="Helical" evidence="6">
    <location>
        <begin position="131"/>
        <end position="152"/>
    </location>
</feature>
<evidence type="ECO:0000256" key="4">
    <source>
        <dbReference type="ARBA" id="ARBA00023136"/>
    </source>
</evidence>
<evidence type="ECO:0000313" key="9">
    <source>
        <dbReference type="EMBL" id="SFM23659.1"/>
    </source>
</evidence>
<dbReference type="Pfam" id="PF19358">
    <property type="entry name" value="DUF5935"/>
    <property type="match status" value="1"/>
</dbReference>
<dbReference type="InterPro" id="IPR007016">
    <property type="entry name" value="O-antigen_ligase-rel_domated"/>
</dbReference>
<dbReference type="GO" id="GO:0016020">
    <property type="term" value="C:membrane"/>
    <property type="evidence" value="ECO:0007669"/>
    <property type="project" value="UniProtKB-SubCell"/>
</dbReference>
<evidence type="ECO:0000259" key="7">
    <source>
        <dbReference type="Pfam" id="PF04932"/>
    </source>
</evidence>
<evidence type="ECO:0000313" key="10">
    <source>
        <dbReference type="Proteomes" id="UP000199556"/>
    </source>
</evidence>
<keyword evidence="4 6" id="KW-0472">Membrane</keyword>
<organism evidence="9 10">
    <name type="scientific">Ectothiorhodospira mobilis</name>
    <dbReference type="NCBI Taxonomy" id="195064"/>
    <lineage>
        <taxon>Bacteria</taxon>
        <taxon>Pseudomonadati</taxon>
        <taxon>Pseudomonadota</taxon>
        <taxon>Gammaproteobacteria</taxon>
        <taxon>Chromatiales</taxon>
        <taxon>Ectothiorhodospiraceae</taxon>
        <taxon>Ectothiorhodospira</taxon>
    </lineage>
</organism>
<feature type="transmembrane region" description="Helical" evidence="6">
    <location>
        <begin position="355"/>
        <end position="374"/>
    </location>
</feature>
<dbReference type="Proteomes" id="UP000199556">
    <property type="component" value="Unassembled WGS sequence"/>
</dbReference>
<reference evidence="9 10" key="1">
    <citation type="submission" date="2016-10" db="EMBL/GenBank/DDBJ databases">
        <authorList>
            <person name="de Groot N.N."/>
        </authorList>
    </citation>
    <scope>NUCLEOTIDE SEQUENCE [LARGE SCALE GENOMIC DNA]</scope>
    <source>
        <strain evidence="9 10">DSM 4180</strain>
    </source>
</reference>
<dbReference type="PANTHER" id="PTHR37422">
    <property type="entry name" value="TEICHURONIC ACID BIOSYNTHESIS PROTEIN TUAE"/>
    <property type="match status" value="1"/>
</dbReference>
<keyword evidence="2 6" id="KW-0812">Transmembrane</keyword>
<feature type="transmembrane region" description="Helical" evidence="6">
    <location>
        <begin position="78"/>
        <end position="98"/>
    </location>
</feature>
<dbReference type="PANTHER" id="PTHR37422:SF13">
    <property type="entry name" value="LIPOPOLYSACCHARIDE BIOSYNTHESIS PROTEIN PA4999-RELATED"/>
    <property type="match status" value="1"/>
</dbReference>
<dbReference type="InterPro" id="IPR017528">
    <property type="entry name" value="CHP03097O-antigen_lig-rel"/>
</dbReference>
<feature type="transmembrane region" description="Helical" evidence="6">
    <location>
        <begin position="45"/>
        <end position="66"/>
    </location>
</feature>
<keyword evidence="3 6" id="KW-1133">Transmembrane helix</keyword>
<dbReference type="InterPro" id="IPR045979">
    <property type="entry name" value="DUF5935"/>
</dbReference>
<name>A0A1I4P7H6_ECTMO</name>
<dbReference type="Pfam" id="PF04932">
    <property type="entry name" value="Wzy_C"/>
    <property type="match status" value="1"/>
</dbReference>
<evidence type="ECO:0000256" key="2">
    <source>
        <dbReference type="ARBA" id="ARBA00022692"/>
    </source>
</evidence>
<feature type="domain" description="O-antigen ligase-related" evidence="7">
    <location>
        <begin position="217"/>
        <end position="359"/>
    </location>
</feature>
<dbReference type="InterPro" id="IPR051533">
    <property type="entry name" value="WaaL-like"/>
</dbReference>
<evidence type="ECO:0000256" key="5">
    <source>
        <dbReference type="SAM" id="MobiDB-lite"/>
    </source>
</evidence>
<evidence type="ECO:0000256" key="6">
    <source>
        <dbReference type="SAM" id="Phobius"/>
    </source>
</evidence>
<feature type="transmembrane region" description="Helical" evidence="6">
    <location>
        <begin position="172"/>
        <end position="191"/>
    </location>
</feature>
<feature type="transmembrane region" description="Helical" evidence="6">
    <location>
        <begin position="104"/>
        <end position="124"/>
    </location>
</feature>
<keyword evidence="10" id="KW-1185">Reference proteome</keyword>
<evidence type="ECO:0000259" key="8">
    <source>
        <dbReference type="Pfam" id="PF19358"/>
    </source>
</evidence>
<feature type="transmembrane region" description="Helical" evidence="6">
    <location>
        <begin position="7"/>
        <end position="33"/>
    </location>
</feature>
<dbReference type="GO" id="GO:0016874">
    <property type="term" value="F:ligase activity"/>
    <property type="evidence" value="ECO:0007669"/>
    <property type="project" value="UniProtKB-KW"/>
</dbReference>
<evidence type="ECO:0000256" key="1">
    <source>
        <dbReference type="ARBA" id="ARBA00004141"/>
    </source>
</evidence>
<comment type="subcellular location">
    <subcellularLocation>
        <location evidence="1">Membrane</location>
        <topology evidence="1">Multi-pass membrane protein</topology>
    </subcellularLocation>
</comment>
<feature type="domain" description="DUF5935" evidence="8">
    <location>
        <begin position="3"/>
        <end position="189"/>
    </location>
</feature>
<dbReference type="AlphaFoldDB" id="A0A1I4P7H6"/>
<dbReference type="EMBL" id="FOUO01000001">
    <property type="protein sequence ID" value="SFM23659.1"/>
    <property type="molecule type" value="Genomic_DNA"/>
</dbReference>
<evidence type="ECO:0000256" key="3">
    <source>
        <dbReference type="ARBA" id="ARBA00022989"/>
    </source>
</evidence>
<feature type="transmembrane region" description="Helical" evidence="6">
    <location>
        <begin position="394"/>
        <end position="418"/>
    </location>
</feature>
<feature type="region of interest" description="Disordered" evidence="5">
    <location>
        <begin position="439"/>
        <end position="468"/>
    </location>
</feature>
<dbReference type="STRING" id="195064.SAMN05421721_10143"/>
<feature type="transmembrane region" description="Helical" evidence="6">
    <location>
        <begin position="251"/>
        <end position="269"/>
    </location>
</feature>
<sequence>MALRDLALFTIVMGLVPVILMRPWVGILGWYWVGLMSPHGLTWGFMRTFPLAMVIGGTTLVAVFLAKDRRPLPMTREMLLLCLFLAWVTVTSVFAVSPDGAWEQWIKLVKILAITFVAPMLIFGERRVVPLLLVITGSIAFYGFKGGIFAILTGGQHQVLGPPRSFLEGNTYIGMAMVMILPMILATARMFHHRWLDWGIPRLQRWMRPLGWGAYATFWLTAIAILATYSRGAFLGILAVAPFLFLRMRRKGMLVALAFVLVSVVGVTVPDKLMERWESIRHYQEDTSAMQRIQSWGVNWNMALERPLTGMGFNHEGMGYNWWIQYAEFEGTWRFALSPHSTYFQLMGQHGFTGLGIYLLLMGAMLATLHRIQMTARRRTGQAWLEEYAWAVKVGLIGFLVAGAFLDMAYFELVYALVALTVILRRELDEGTVPATQAAVAADEEGAPGPRFPDFVVAPGSGRPGGRQ</sequence>
<gene>
    <name evidence="9" type="ORF">SAMN05421721_10143</name>
</gene>
<proteinExistence type="predicted"/>